<dbReference type="Proteomes" id="UP000585474">
    <property type="component" value="Unassembled WGS sequence"/>
</dbReference>
<organism evidence="2 3">
    <name type="scientific">Actinidia rufa</name>
    <dbReference type="NCBI Taxonomy" id="165716"/>
    <lineage>
        <taxon>Eukaryota</taxon>
        <taxon>Viridiplantae</taxon>
        <taxon>Streptophyta</taxon>
        <taxon>Embryophyta</taxon>
        <taxon>Tracheophyta</taxon>
        <taxon>Spermatophyta</taxon>
        <taxon>Magnoliopsida</taxon>
        <taxon>eudicotyledons</taxon>
        <taxon>Gunneridae</taxon>
        <taxon>Pentapetalae</taxon>
        <taxon>asterids</taxon>
        <taxon>Ericales</taxon>
        <taxon>Actinidiaceae</taxon>
        <taxon>Actinidia</taxon>
    </lineage>
</organism>
<sequence>MKDLGLLQYFLGIEITSSPKGYLLSQTKYITDILHRANLTDGKTVDTPLELHVKFSATDGVLLEDPTLYRELVGCLVYLTVTRPDISYVVHIISQYVSCPCSTQLGRIVTHSAICSWYYSSESPAFVYLELDILRAYVDANWDGDVSNRKSTSGFCVFLGDSLVSWKSKKQSVVVARSTAEAEYRVHGSCYLRNYLASLALSSTSSLL</sequence>
<protein>
    <recommendedName>
        <fullName evidence="1">Reverse transcriptase Ty1/copia-type domain-containing protein</fullName>
    </recommendedName>
</protein>
<reference evidence="3" key="1">
    <citation type="submission" date="2019-07" db="EMBL/GenBank/DDBJ databases">
        <title>De Novo Assembly of kiwifruit Actinidia rufa.</title>
        <authorList>
            <person name="Sugita-Konishi S."/>
            <person name="Sato K."/>
            <person name="Mori E."/>
            <person name="Abe Y."/>
            <person name="Kisaki G."/>
            <person name="Hamano K."/>
            <person name="Suezawa K."/>
            <person name="Otani M."/>
            <person name="Fukuda T."/>
            <person name="Manabe T."/>
            <person name="Gomi K."/>
            <person name="Tabuchi M."/>
            <person name="Akimitsu K."/>
            <person name="Kataoka I."/>
        </authorList>
    </citation>
    <scope>NUCLEOTIDE SEQUENCE [LARGE SCALE GENOMIC DNA]</scope>
    <source>
        <strain evidence="3">cv. Fuchu</strain>
    </source>
</reference>
<gene>
    <name evidence="2" type="ORF">Acr_00g0103390</name>
</gene>
<dbReference type="EMBL" id="BJWL01000470">
    <property type="protein sequence ID" value="GFS46627.1"/>
    <property type="molecule type" value="Genomic_DNA"/>
</dbReference>
<evidence type="ECO:0000313" key="2">
    <source>
        <dbReference type="EMBL" id="GFS46627.1"/>
    </source>
</evidence>
<evidence type="ECO:0000259" key="1">
    <source>
        <dbReference type="Pfam" id="PF07727"/>
    </source>
</evidence>
<feature type="domain" description="Reverse transcriptase Ty1/copia-type" evidence="1">
    <location>
        <begin position="1"/>
        <end position="50"/>
    </location>
</feature>
<dbReference type="Pfam" id="PF07727">
    <property type="entry name" value="RVT_2"/>
    <property type="match status" value="1"/>
</dbReference>
<keyword evidence="3" id="KW-1185">Reference proteome</keyword>
<dbReference type="SUPFAM" id="SSF56672">
    <property type="entry name" value="DNA/RNA polymerases"/>
    <property type="match status" value="1"/>
</dbReference>
<proteinExistence type="predicted"/>
<comment type="caution">
    <text evidence="2">The sequence shown here is derived from an EMBL/GenBank/DDBJ whole genome shotgun (WGS) entry which is preliminary data.</text>
</comment>
<dbReference type="InterPro" id="IPR013103">
    <property type="entry name" value="RVT_2"/>
</dbReference>
<dbReference type="OrthoDB" id="1690103at2759"/>
<dbReference type="InterPro" id="IPR043502">
    <property type="entry name" value="DNA/RNA_pol_sf"/>
</dbReference>
<name>A0A7J0E0K3_9ERIC</name>
<accession>A0A7J0E0K3</accession>
<dbReference type="PANTHER" id="PTHR11439">
    <property type="entry name" value="GAG-POL-RELATED RETROTRANSPOSON"/>
    <property type="match status" value="1"/>
</dbReference>
<dbReference type="PANTHER" id="PTHR11439:SF461">
    <property type="entry name" value="OS10G0432200 PROTEIN"/>
    <property type="match status" value="1"/>
</dbReference>
<evidence type="ECO:0000313" key="3">
    <source>
        <dbReference type="Proteomes" id="UP000585474"/>
    </source>
</evidence>
<dbReference type="CDD" id="cd09272">
    <property type="entry name" value="RNase_HI_RT_Ty1"/>
    <property type="match status" value="1"/>
</dbReference>
<dbReference type="AlphaFoldDB" id="A0A7J0E0K3"/>